<dbReference type="Gene3D" id="3.40.50.300">
    <property type="entry name" value="P-loop containing nucleotide triphosphate hydrolases"/>
    <property type="match status" value="1"/>
</dbReference>
<dbReference type="Pfam" id="PF00071">
    <property type="entry name" value="Ras"/>
    <property type="match status" value="1"/>
</dbReference>
<dbReference type="WBParaSite" id="PDA_v2.g14312.t1">
    <property type="protein sequence ID" value="PDA_v2.g14312.t1"/>
    <property type="gene ID" value="PDA_v2.g14312"/>
</dbReference>
<dbReference type="GO" id="GO:0007264">
    <property type="term" value="P:small GTPase-mediated signal transduction"/>
    <property type="evidence" value="ECO:0007669"/>
    <property type="project" value="InterPro"/>
</dbReference>
<evidence type="ECO:0000256" key="2">
    <source>
        <dbReference type="ARBA" id="ARBA00023134"/>
    </source>
</evidence>
<sequence>MKFWGSKYILRDCFKFFDSVASENYKEKKKSELWNFPTLNDKAEKLWKKDDPSNTIKNSTLSLHISTYENSFETVASNSFNDKNNKHVKNEKLGSNKKQKNTKLIFAASTLFIQNPFEFPRQQNDKAPTEPEVLQFKASQKLLNPNEASKNNQKQGSESTNVENVEKQNPSINSTAKVETQPPPLRSNLNTAIKKSTEENLLDIDSIELHRKRREVLQKFPYFFVAFLGNQGSGKAEVRRACFQQTSITNKDVTLPLDAKSIVIHEHRIDLIAIKQVHEFATQATSCSYLNALIVFYNITNLEHYNSVHQKWIPAIKRLYPTTPFIICATGIEARENSDRRINVSAQFKKILGNPESPLKTANSADELFPMISNRKNHYEKFVTKEMGESLAKEVGAASFIEVSTVTFENISKLMDLMFDVILESEIAKMSLHSTRICRPRPDETCITT</sequence>
<dbReference type="Proteomes" id="UP000887578">
    <property type="component" value="Unplaced"/>
</dbReference>
<dbReference type="GO" id="GO:0003924">
    <property type="term" value="F:GTPase activity"/>
    <property type="evidence" value="ECO:0007669"/>
    <property type="project" value="InterPro"/>
</dbReference>
<name>A0A914P8E7_9BILA</name>
<reference evidence="5" key="1">
    <citation type="submission" date="2022-11" db="UniProtKB">
        <authorList>
            <consortium name="WormBaseParasite"/>
        </authorList>
    </citation>
    <scope>IDENTIFICATION</scope>
</reference>
<protein>
    <submittedName>
        <fullName evidence="5">Uncharacterized protein</fullName>
    </submittedName>
</protein>
<organism evidence="4 5">
    <name type="scientific">Panagrolaimus davidi</name>
    <dbReference type="NCBI Taxonomy" id="227884"/>
    <lineage>
        <taxon>Eukaryota</taxon>
        <taxon>Metazoa</taxon>
        <taxon>Ecdysozoa</taxon>
        <taxon>Nematoda</taxon>
        <taxon>Chromadorea</taxon>
        <taxon>Rhabditida</taxon>
        <taxon>Tylenchina</taxon>
        <taxon>Panagrolaimomorpha</taxon>
        <taxon>Panagrolaimoidea</taxon>
        <taxon>Panagrolaimidae</taxon>
        <taxon>Panagrolaimus</taxon>
    </lineage>
</organism>
<evidence type="ECO:0000313" key="5">
    <source>
        <dbReference type="WBParaSite" id="PDA_v2.g14312.t1"/>
    </source>
</evidence>
<evidence type="ECO:0000256" key="1">
    <source>
        <dbReference type="ARBA" id="ARBA00022741"/>
    </source>
</evidence>
<dbReference type="GO" id="GO:0005525">
    <property type="term" value="F:GTP binding"/>
    <property type="evidence" value="ECO:0007669"/>
    <property type="project" value="UniProtKB-KW"/>
</dbReference>
<feature type="compositionally biased region" description="Polar residues" evidence="3">
    <location>
        <begin position="142"/>
        <end position="178"/>
    </location>
</feature>
<dbReference type="AlphaFoldDB" id="A0A914P8E7"/>
<dbReference type="SUPFAM" id="SSF52540">
    <property type="entry name" value="P-loop containing nucleoside triphosphate hydrolases"/>
    <property type="match status" value="1"/>
</dbReference>
<keyword evidence="4" id="KW-1185">Reference proteome</keyword>
<evidence type="ECO:0000256" key="3">
    <source>
        <dbReference type="SAM" id="MobiDB-lite"/>
    </source>
</evidence>
<evidence type="ECO:0000313" key="4">
    <source>
        <dbReference type="Proteomes" id="UP000887578"/>
    </source>
</evidence>
<proteinExistence type="predicted"/>
<keyword evidence="2" id="KW-0342">GTP-binding</keyword>
<dbReference type="InterPro" id="IPR001806">
    <property type="entry name" value="Small_GTPase"/>
</dbReference>
<keyword evidence="1" id="KW-0547">Nucleotide-binding</keyword>
<feature type="region of interest" description="Disordered" evidence="3">
    <location>
        <begin position="142"/>
        <end position="187"/>
    </location>
</feature>
<dbReference type="PANTHER" id="PTHR24072">
    <property type="entry name" value="RHO FAMILY GTPASE"/>
    <property type="match status" value="1"/>
</dbReference>
<accession>A0A914P8E7</accession>
<dbReference type="InterPro" id="IPR027417">
    <property type="entry name" value="P-loop_NTPase"/>
</dbReference>
<dbReference type="InterPro" id="IPR003578">
    <property type="entry name" value="Small_GTPase_Rho"/>
</dbReference>